<dbReference type="KEGG" id="bgv:CAL12_24415"/>
<evidence type="ECO:0000313" key="5">
    <source>
        <dbReference type="Proteomes" id="UP000194151"/>
    </source>
</evidence>
<dbReference type="PANTHER" id="PTHR34075:SF5">
    <property type="entry name" value="BLR3430 PROTEIN"/>
    <property type="match status" value="1"/>
</dbReference>
<evidence type="ECO:0000313" key="4">
    <source>
        <dbReference type="EMBL" id="ARP83643.1"/>
    </source>
</evidence>
<dbReference type="Pfam" id="PF01796">
    <property type="entry name" value="OB_ChsH2_C"/>
    <property type="match status" value="1"/>
</dbReference>
<keyword evidence="5" id="KW-1185">Reference proteome</keyword>
<feature type="domain" description="ChsH2 rubredoxin-like zinc ribbon" evidence="3">
    <location>
        <begin position="27"/>
        <end position="60"/>
    </location>
</feature>
<evidence type="ECO:0000259" key="3">
    <source>
        <dbReference type="Pfam" id="PF12172"/>
    </source>
</evidence>
<dbReference type="AlphaFoldDB" id="A0A1W6YSQ5"/>
<dbReference type="PANTHER" id="PTHR34075">
    <property type="entry name" value="BLR3430 PROTEIN"/>
    <property type="match status" value="1"/>
</dbReference>
<dbReference type="OrthoDB" id="5514845at2"/>
<protein>
    <submittedName>
        <fullName evidence="4">DNA-binding protein</fullName>
    </submittedName>
</protein>
<dbReference type="InterPro" id="IPR002878">
    <property type="entry name" value="ChsH2_C"/>
</dbReference>
<gene>
    <name evidence="4" type="ORF">CAL12_24415</name>
</gene>
<dbReference type="Pfam" id="PF12172">
    <property type="entry name" value="zf-ChsH2"/>
    <property type="match status" value="1"/>
</dbReference>
<organism evidence="4 5">
    <name type="scientific">Bordetella genomosp. 8</name>
    <dbReference type="NCBI Taxonomy" id="1416806"/>
    <lineage>
        <taxon>Bacteria</taxon>
        <taxon>Pseudomonadati</taxon>
        <taxon>Pseudomonadota</taxon>
        <taxon>Betaproteobacteria</taxon>
        <taxon>Burkholderiales</taxon>
        <taxon>Alcaligenaceae</taxon>
        <taxon>Bordetella</taxon>
    </lineage>
</organism>
<feature type="region of interest" description="Disordered" evidence="1">
    <location>
        <begin position="1"/>
        <end position="20"/>
    </location>
</feature>
<dbReference type="EMBL" id="CP021108">
    <property type="protein sequence ID" value="ARP83643.1"/>
    <property type="molecule type" value="Genomic_DNA"/>
</dbReference>
<sequence length="139" mass="15458">MANDTKGRDSSAPTGPLGPEQTYFRFLQDGDWRIQRCRGCGKAVFYPRIACPGCDGQDFDWVAPSGDGTVYSTTVMRRPAQAGGDRNLCLVDLDEGVRMMSRIEDVDASAPRIGDRVRAQLRREGEQNLVVFTLLEQTR</sequence>
<evidence type="ECO:0000256" key="1">
    <source>
        <dbReference type="SAM" id="MobiDB-lite"/>
    </source>
</evidence>
<reference evidence="4 5" key="1">
    <citation type="submission" date="2017-05" db="EMBL/GenBank/DDBJ databases">
        <title>Complete and WGS of Bordetella genogroups.</title>
        <authorList>
            <person name="Spilker T."/>
            <person name="LiPuma J."/>
        </authorList>
    </citation>
    <scope>NUCLEOTIDE SEQUENCE [LARGE SCALE GENOMIC DNA]</scope>
    <source>
        <strain evidence="4 5">AU19157</strain>
    </source>
</reference>
<evidence type="ECO:0000259" key="2">
    <source>
        <dbReference type="Pfam" id="PF01796"/>
    </source>
</evidence>
<name>A0A1W6YSQ5_9BORD</name>
<dbReference type="Proteomes" id="UP000194151">
    <property type="component" value="Chromosome"/>
</dbReference>
<dbReference type="RefSeq" id="WP_086066970.1">
    <property type="nucleotide sequence ID" value="NZ_CP021108.1"/>
</dbReference>
<dbReference type="Gene3D" id="6.10.30.10">
    <property type="match status" value="1"/>
</dbReference>
<keyword evidence="4" id="KW-0238">DNA-binding</keyword>
<proteinExistence type="predicted"/>
<accession>A0A1W6YSQ5</accession>
<dbReference type="STRING" id="1416806.CAL12_24415"/>
<dbReference type="InterPro" id="IPR022002">
    <property type="entry name" value="ChsH2_Znr"/>
</dbReference>
<dbReference type="SUPFAM" id="SSF50249">
    <property type="entry name" value="Nucleic acid-binding proteins"/>
    <property type="match status" value="1"/>
</dbReference>
<feature type="domain" description="ChsH2 C-terminal OB-fold" evidence="2">
    <location>
        <begin position="61"/>
        <end position="121"/>
    </location>
</feature>
<dbReference type="InterPro" id="IPR012340">
    <property type="entry name" value="NA-bd_OB-fold"/>
</dbReference>
<dbReference type="InterPro" id="IPR052513">
    <property type="entry name" value="Thioester_dehydratase-like"/>
</dbReference>
<dbReference type="GO" id="GO:0003677">
    <property type="term" value="F:DNA binding"/>
    <property type="evidence" value="ECO:0007669"/>
    <property type="project" value="UniProtKB-KW"/>
</dbReference>